<accession>A0ABD3LTZ6</accession>
<organism evidence="3 5">
    <name type="scientific">Eucalyptus globulus</name>
    <name type="common">Tasmanian blue gum</name>
    <dbReference type="NCBI Taxonomy" id="34317"/>
    <lineage>
        <taxon>Eukaryota</taxon>
        <taxon>Viridiplantae</taxon>
        <taxon>Streptophyta</taxon>
        <taxon>Embryophyta</taxon>
        <taxon>Tracheophyta</taxon>
        <taxon>Spermatophyta</taxon>
        <taxon>Magnoliopsida</taxon>
        <taxon>eudicotyledons</taxon>
        <taxon>Gunneridae</taxon>
        <taxon>Pentapetalae</taxon>
        <taxon>rosids</taxon>
        <taxon>malvids</taxon>
        <taxon>Myrtales</taxon>
        <taxon>Myrtaceae</taxon>
        <taxon>Myrtoideae</taxon>
        <taxon>Eucalypteae</taxon>
        <taxon>Eucalyptus</taxon>
    </lineage>
</organism>
<proteinExistence type="predicted"/>
<dbReference type="Proteomes" id="UP001634007">
    <property type="component" value="Unassembled WGS sequence"/>
</dbReference>
<evidence type="ECO:0000313" key="4">
    <source>
        <dbReference type="EMBL" id="KAL3753841.1"/>
    </source>
</evidence>
<dbReference type="AlphaFoldDB" id="A0ABD3LTZ6"/>
<keyword evidence="5" id="KW-1185">Reference proteome</keyword>
<evidence type="ECO:0000256" key="2">
    <source>
        <dbReference type="SAM" id="SignalP"/>
    </source>
</evidence>
<evidence type="ECO:0000313" key="3">
    <source>
        <dbReference type="EMBL" id="KAL3753836.1"/>
    </source>
</evidence>
<feature type="compositionally biased region" description="Low complexity" evidence="1">
    <location>
        <begin position="75"/>
        <end position="91"/>
    </location>
</feature>
<gene>
    <name evidence="3" type="ORF">ACJRO7_001128</name>
    <name evidence="4" type="ORF">ACJRO7_001133</name>
</gene>
<feature type="signal peptide" evidence="2">
    <location>
        <begin position="1"/>
        <end position="29"/>
    </location>
</feature>
<feature type="compositionally biased region" description="Pro residues" evidence="1">
    <location>
        <begin position="56"/>
        <end position="69"/>
    </location>
</feature>
<evidence type="ECO:0000256" key="1">
    <source>
        <dbReference type="SAM" id="MobiDB-lite"/>
    </source>
</evidence>
<dbReference type="EMBL" id="JBJKBG010000001">
    <property type="protein sequence ID" value="KAL3753836.1"/>
    <property type="molecule type" value="Genomic_DNA"/>
</dbReference>
<keyword evidence="2" id="KW-0732">Signal</keyword>
<feature type="compositionally biased region" description="Pro residues" evidence="1">
    <location>
        <begin position="92"/>
        <end position="101"/>
    </location>
</feature>
<reference evidence="3 5" key="1">
    <citation type="submission" date="2024-11" db="EMBL/GenBank/DDBJ databases">
        <title>Chromosome-level genome assembly of Eucalyptus globulus Labill. provides insights into its genome evolution.</title>
        <authorList>
            <person name="Li X."/>
        </authorList>
    </citation>
    <scope>NUCLEOTIDE SEQUENCE [LARGE SCALE GENOMIC DNA]</scope>
    <source>
        <strain evidence="3">CL2024</strain>
        <tissue evidence="3">Fresh tender leaves</tissue>
    </source>
</reference>
<name>A0ABD3LTZ6_EUCGL</name>
<protein>
    <submittedName>
        <fullName evidence="3">Uncharacterized protein</fullName>
    </submittedName>
</protein>
<comment type="caution">
    <text evidence="3">The sequence shown here is derived from an EMBL/GenBank/DDBJ whole genome shotgun (WGS) entry which is preliminary data.</text>
</comment>
<sequence length="101" mass="10639">MDSGSRKCLWMILFLALALGLTFSPPIEARNLATRNLASPAKIRGAPFHFRLLPKGPVPPSGPSAPPPFHFRLLPKGSIVPPSGPSGRSSSSPPPPPVLRG</sequence>
<feature type="chain" id="PRO_5044724917" evidence="2">
    <location>
        <begin position="30"/>
        <end position="101"/>
    </location>
</feature>
<evidence type="ECO:0000313" key="5">
    <source>
        <dbReference type="Proteomes" id="UP001634007"/>
    </source>
</evidence>
<dbReference type="EMBL" id="JBJKBG010000001">
    <property type="protein sequence ID" value="KAL3753841.1"/>
    <property type="molecule type" value="Genomic_DNA"/>
</dbReference>
<feature type="region of interest" description="Disordered" evidence="1">
    <location>
        <begin position="54"/>
        <end position="101"/>
    </location>
</feature>